<dbReference type="EMBL" id="LLVT01000003">
    <property type="protein sequence ID" value="KSW10539.1"/>
    <property type="molecule type" value="Genomic_DNA"/>
</dbReference>
<protein>
    <submittedName>
        <fullName evidence="1">GNAT family acetyltransferase</fullName>
    </submittedName>
</protein>
<dbReference type="SUPFAM" id="SSF55729">
    <property type="entry name" value="Acyl-CoA N-acyltransferases (Nat)"/>
    <property type="match status" value="2"/>
</dbReference>
<gene>
    <name evidence="1" type="ORF">APY09_08540</name>
</gene>
<keyword evidence="1" id="KW-0808">Transferase</keyword>
<sequence>MSIPLAQRANAPEFVPFPGEHHGIEWESLTAAHHDGLSALFARMEARDNPPYRTSPDEVEEMLSGASQWRGLVGIARRGIAAGRIVAFAQVVLRFPGRVECVCVGGVDPDFRRIGLGNAIVDWQEGTARQMLAEVEGDAPAQITCHVETGQDDLEAQLKVHGFRWTRTYYELRASLEGLPPVPDLGSYMSIEAWGPQWEEPALRAANRLNESEWGRPPLTQEQWMQGRTAFAPEWSFVAVDRRGDRPRVAGFLLASRYEQDWAALGWREGYIDQLGVLSQWRESRVADALILASMWAQKRDGMDRAGTGVGSANHTGALAIYDYLGFRTVGQTRLYAIEI</sequence>
<dbReference type="GO" id="GO:0016740">
    <property type="term" value="F:transferase activity"/>
    <property type="evidence" value="ECO:0007669"/>
    <property type="project" value="UniProtKB-KW"/>
</dbReference>
<dbReference type="OrthoDB" id="9799092at2"/>
<dbReference type="Gene3D" id="3.40.630.30">
    <property type="match status" value="1"/>
</dbReference>
<comment type="caution">
    <text evidence="1">The sequence shown here is derived from an EMBL/GenBank/DDBJ whole genome shotgun (WGS) entry which is preliminary data.</text>
</comment>
<accession>A0A0V8RR56</accession>
<evidence type="ECO:0000313" key="1">
    <source>
        <dbReference type="EMBL" id="KSW10539.1"/>
    </source>
</evidence>
<reference evidence="1 2" key="1">
    <citation type="submission" date="2015-10" db="EMBL/GenBank/DDBJ databases">
        <title>Draft Genome of Actinomyces odontolyticus subsp. actinosynbacter strain XH001.</title>
        <authorList>
            <person name="Mclean J.S."/>
            <person name="He X."/>
        </authorList>
    </citation>
    <scope>NUCLEOTIDE SEQUENCE [LARGE SCALE GENOMIC DNA]</scope>
    <source>
        <strain evidence="1 2">XH001</strain>
    </source>
</reference>
<dbReference type="AlphaFoldDB" id="A0A0V8RR56"/>
<dbReference type="RefSeq" id="WP_060567407.1">
    <property type="nucleotide sequence ID" value="NZ_CP040006.1"/>
</dbReference>
<proteinExistence type="predicted"/>
<dbReference type="Proteomes" id="UP000054686">
    <property type="component" value="Unassembled WGS sequence"/>
</dbReference>
<organism evidence="1 2">
    <name type="scientific">Schaalia odontolytica</name>
    <dbReference type="NCBI Taxonomy" id="1660"/>
    <lineage>
        <taxon>Bacteria</taxon>
        <taxon>Bacillati</taxon>
        <taxon>Actinomycetota</taxon>
        <taxon>Actinomycetes</taxon>
        <taxon>Actinomycetales</taxon>
        <taxon>Actinomycetaceae</taxon>
        <taxon>Schaalia</taxon>
    </lineage>
</organism>
<dbReference type="InterPro" id="IPR016181">
    <property type="entry name" value="Acyl_CoA_acyltransferase"/>
</dbReference>
<name>A0A0V8RR56_9ACTO</name>
<evidence type="ECO:0000313" key="2">
    <source>
        <dbReference type="Proteomes" id="UP000054686"/>
    </source>
</evidence>